<dbReference type="InterPro" id="IPR007110">
    <property type="entry name" value="Ig-like_dom"/>
</dbReference>
<sequence length="350" mass="38438">MIGVGVCFWHSDHSNSSVFCLDRPKNTVLVIEPPGQITEGSKVTLTCSTDANPPAHDYRWYKNGGYTHLTNRQTLSFSHVRYEERGEYSCQATNNYGSTFSPYTSLRVLYPPKNTRIESDASGEMIEGSTVTLTCMSEADPPVHTYTWIKKSGAVELKSGKEKTLIFSKIRSEDRGEYLCQAANRIGQQDSPAVSVQVSYRPKKTTVSFSHDSVIAMGNTVTLTCSSDANPPVEIYTWFKVGESTPVGSGQQYSITNISSEDGGQYYCEARNKHGAEDSTAVSIMEDESVAGAKIPVLTAVITVSVCGLLGLFCGVFWLSKKCKKEMLAQGRNEQVRQRTCGQCPSVYCP</sequence>
<dbReference type="SMART" id="SM00408">
    <property type="entry name" value="IGc2"/>
    <property type="match status" value="3"/>
</dbReference>
<dbReference type="OrthoDB" id="10039395at2759"/>
<accession>A0A8M1K6K0</accession>
<evidence type="ECO:0000313" key="4">
    <source>
        <dbReference type="RefSeq" id="XP_042559536.1"/>
    </source>
</evidence>
<organism evidence="3 4">
    <name type="scientific">Clupea harengus</name>
    <name type="common">Atlantic herring</name>
    <dbReference type="NCBI Taxonomy" id="7950"/>
    <lineage>
        <taxon>Eukaryota</taxon>
        <taxon>Metazoa</taxon>
        <taxon>Chordata</taxon>
        <taxon>Craniata</taxon>
        <taxon>Vertebrata</taxon>
        <taxon>Euteleostomi</taxon>
        <taxon>Actinopterygii</taxon>
        <taxon>Neopterygii</taxon>
        <taxon>Teleostei</taxon>
        <taxon>Clupei</taxon>
        <taxon>Clupeiformes</taxon>
        <taxon>Clupeoidei</taxon>
        <taxon>Clupeidae</taxon>
        <taxon>Clupea</taxon>
    </lineage>
</organism>
<dbReference type="Pfam" id="PF13927">
    <property type="entry name" value="Ig_3"/>
    <property type="match status" value="2"/>
</dbReference>
<dbReference type="SMART" id="SM00409">
    <property type="entry name" value="IG"/>
    <property type="match status" value="3"/>
</dbReference>
<keyword evidence="1" id="KW-1133">Transmembrane helix</keyword>
<dbReference type="Pfam" id="PF13895">
    <property type="entry name" value="Ig_2"/>
    <property type="match status" value="1"/>
</dbReference>
<evidence type="ECO:0000256" key="1">
    <source>
        <dbReference type="SAM" id="Phobius"/>
    </source>
</evidence>
<protein>
    <submittedName>
        <fullName evidence="4">B-cell receptor CD22-like isoform X1</fullName>
    </submittedName>
</protein>
<reference evidence="4" key="1">
    <citation type="submission" date="2025-08" db="UniProtKB">
        <authorList>
            <consortium name="RefSeq"/>
        </authorList>
    </citation>
    <scope>IDENTIFICATION</scope>
</reference>
<feature type="domain" description="Ig-like" evidence="2">
    <location>
        <begin position="202"/>
        <end position="283"/>
    </location>
</feature>
<keyword evidence="1" id="KW-0472">Membrane</keyword>
<evidence type="ECO:0000259" key="2">
    <source>
        <dbReference type="PROSITE" id="PS50835"/>
    </source>
</evidence>
<keyword evidence="1" id="KW-0812">Transmembrane</keyword>
<dbReference type="AlphaFoldDB" id="A0A8M1K6K0"/>
<dbReference type="InterPro" id="IPR003598">
    <property type="entry name" value="Ig_sub2"/>
</dbReference>
<evidence type="ECO:0000313" key="3">
    <source>
        <dbReference type="Proteomes" id="UP000515152"/>
    </source>
</evidence>
<dbReference type="GeneID" id="116219255"/>
<feature type="transmembrane region" description="Helical" evidence="1">
    <location>
        <begin position="295"/>
        <end position="319"/>
    </location>
</feature>
<name>A0A8M1K6K0_CLUHA</name>
<dbReference type="Proteomes" id="UP000515152">
    <property type="component" value="Chromosome 24"/>
</dbReference>
<feature type="domain" description="Ig-like" evidence="2">
    <location>
        <begin position="112"/>
        <end position="199"/>
    </location>
</feature>
<dbReference type="PANTHER" id="PTHR46013">
    <property type="entry name" value="VASCULAR CELL ADHESION MOLECULE 1"/>
    <property type="match status" value="1"/>
</dbReference>
<dbReference type="CDD" id="cd00096">
    <property type="entry name" value="Ig"/>
    <property type="match status" value="2"/>
</dbReference>
<feature type="domain" description="Ig-like" evidence="2">
    <location>
        <begin position="24"/>
        <end position="101"/>
    </location>
</feature>
<dbReference type="InterPro" id="IPR003599">
    <property type="entry name" value="Ig_sub"/>
</dbReference>
<keyword evidence="3" id="KW-1185">Reference proteome</keyword>
<dbReference type="PROSITE" id="PS50835">
    <property type="entry name" value="IG_LIKE"/>
    <property type="match status" value="3"/>
</dbReference>
<dbReference type="PANTHER" id="PTHR46013:SF4">
    <property type="entry name" value="B-CELL RECEPTOR CD22-RELATED"/>
    <property type="match status" value="1"/>
</dbReference>
<gene>
    <name evidence="4" type="primary">LOC116219255</name>
</gene>
<dbReference type="RefSeq" id="XP_042559536.1">
    <property type="nucleotide sequence ID" value="XM_042703602.1"/>
</dbReference>
<proteinExistence type="predicted"/>